<name>A0A1B1NFF9_9MICO</name>
<dbReference type="GO" id="GO:0005524">
    <property type="term" value="F:ATP binding"/>
    <property type="evidence" value="ECO:0007669"/>
    <property type="project" value="InterPro"/>
</dbReference>
<dbReference type="AlphaFoldDB" id="A0A1B1NFF9"/>
<dbReference type="Gene3D" id="3.40.50.300">
    <property type="entry name" value="P-loop containing nucleotide triphosphate hydrolases"/>
    <property type="match status" value="2"/>
</dbReference>
<keyword evidence="2" id="KW-1185">Reference proteome</keyword>
<reference evidence="1 2" key="1">
    <citation type="submission" date="2016-03" db="EMBL/GenBank/DDBJ databases">
        <title>Shallow-sea hydrothermal system.</title>
        <authorList>
            <person name="Tang K."/>
        </authorList>
    </citation>
    <scope>NUCLEOTIDE SEQUENCE [LARGE SCALE GENOMIC DNA]</scope>
    <source>
        <strain evidence="1 2">JLT9</strain>
    </source>
</reference>
<proteinExistence type="predicted"/>
<dbReference type="RefSeq" id="WP_066641328.1">
    <property type="nucleotide sequence ID" value="NZ_CP014989.1"/>
</dbReference>
<dbReference type="InterPro" id="IPR027417">
    <property type="entry name" value="P-loop_NTPase"/>
</dbReference>
<dbReference type="KEGG" id="serj:SGUI_2747"/>
<dbReference type="Proteomes" id="UP000092482">
    <property type="component" value="Chromosome"/>
</dbReference>
<dbReference type="GO" id="GO:0003677">
    <property type="term" value="F:DNA binding"/>
    <property type="evidence" value="ECO:0007669"/>
    <property type="project" value="InterPro"/>
</dbReference>
<dbReference type="PATRIC" id="fig|1758689.4.peg.2868"/>
<evidence type="ECO:0000313" key="2">
    <source>
        <dbReference type="Proteomes" id="UP000092482"/>
    </source>
</evidence>
<dbReference type="InterPro" id="IPR000212">
    <property type="entry name" value="DNA_helicase_UvrD/REP"/>
</dbReference>
<dbReference type="GO" id="GO:0043138">
    <property type="term" value="F:3'-5' DNA helicase activity"/>
    <property type="evidence" value="ECO:0007669"/>
    <property type="project" value="TreeGrafter"/>
</dbReference>
<gene>
    <name evidence="1" type="ORF">SGUI_2747</name>
</gene>
<dbReference type="STRING" id="1758689.SGUI_2747"/>
<dbReference type="GO" id="GO:0000725">
    <property type="term" value="P:recombinational repair"/>
    <property type="evidence" value="ECO:0007669"/>
    <property type="project" value="TreeGrafter"/>
</dbReference>
<sequence>MPAAPTHPPDPQADLAAEQAHLARARDELARMREHTLSLTADGGDALAGEALAQTLWLRAKALQDDPGTTLFFGRLDTAEDALYIGRRHVSDADGDPVVVDWRAGVSTPFYRATPTDPMGVQRRRRFGVEDGQITALEDEWLGTGEPGESGGSGILAREIERPRIGPMRDIVATIQPEQDEIVRADVATTLCVQGAPGTGKTAVGLHRAAWLLYAYRARLARSGVLVVGPNRAFLEHVGAVLPSLGEITVRHTTVEELVADATGATVRSTDSTEVARLKGEARMAEVLRAALWGQVSSPTEALVVPRGSRRWRVPAYQVQEMVEELRTRGVGYAAARAMLHQRLAHAVMVAMERSGDAPDDRVQDSVARSAPVKAYVKDLWPQVKPAAVLAALLTTGEHLADDQRAMVWERPPRSAASARWSAADLVLLDELTDLVDRTPSLGHVVLDEAQDLSPMQLRAVGRRASTGSLTVLGDLAQGTTPWSTTSWEESLHHLGKELSAGSTHLEELVRGFRVPSSVIEFAARLLPSMAPDLAPPESVRSNPGRLDVVRVEEAVEGAVRAVQEAAAHEGSVGVVVPDTWVGRVGDALSGAGVGHEVMDGEHADDTLRLRVFLVPATVAKGLEFDQVVVVEPAAIAAAEPDERTGLRRLYVVLTRAVSGLTVVHTDPLPDALAVSSAGPTSA</sequence>
<protein>
    <submittedName>
        <fullName evidence="1">Putative ATP/GTP-binding protein</fullName>
    </submittedName>
</protein>
<accession>A0A1B1NFF9</accession>
<dbReference type="SUPFAM" id="SSF52540">
    <property type="entry name" value="P-loop containing nucleoside triphosphate hydrolases"/>
    <property type="match status" value="1"/>
</dbReference>
<dbReference type="PANTHER" id="PTHR11070">
    <property type="entry name" value="UVRD / RECB / PCRA DNA HELICASE FAMILY MEMBER"/>
    <property type="match status" value="1"/>
</dbReference>
<dbReference type="EMBL" id="CP014989">
    <property type="protein sequence ID" value="ANS80143.1"/>
    <property type="molecule type" value="Genomic_DNA"/>
</dbReference>
<evidence type="ECO:0000313" key="1">
    <source>
        <dbReference type="EMBL" id="ANS80143.1"/>
    </source>
</evidence>
<dbReference type="OrthoDB" id="9787585at2"/>
<dbReference type="PANTHER" id="PTHR11070:SF45">
    <property type="entry name" value="DNA 3'-5' HELICASE"/>
    <property type="match status" value="1"/>
</dbReference>
<organism evidence="1 2">
    <name type="scientific">Serinicoccus hydrothermalis</name>
    <dbReference type="NCBI Taxonomy" id="1758689"/>
    <lineage>
        <taxon>Bacteria</taxon>
        <taxon>Bacillati</taxon>
        <taxon>Actinomycetota</taxon>
        <taxon>Actinomycetes</taxon>
        <taxon>Micrococcales</taxon>
        <taxon>Ornithinimicrobiaceae</taxon>
        <taxon>Serinicoccus</taxon>
    </lineage>
</organism>
<dbReference type="GO" id="GO:0005829">
    <property type="term" value="C:cytosol"/>
    <property type="evidence" value="ECO:0007669"/>
    <property type="project" value="TreeGrafter"/>
</dbReference>